<name>A0ACC1B6Y2_9ROSI</name>
<reference evidence="2" key="1">
    <citation type="journal article" date="2023" name="G3 (Bethesda)">
        <title>Genome assembly and association tests identify interacting loci associated with vigor, precocity, and sex in interspecific pistachio rootstocks.</title>
        <authorList>
            <person name="Palmer W."/>
            <person name="Jacygrad E."/>
            <person name="Sagayaradj S."/>
            <person name="Cavanaugh K."/>
            <person name="Han R."/>
            <person name="Bertier L."/>
            <person name="Beede B."/>
            <person name="Kafkas S."/>
            <person name="Golino D."/>
            <person name="Preece J."/>
            <person name="Michelmore R."/>
        </authorList>
    </citation>
    <scope>NUCLEOTIDE SEQUENCE [LARGE SCALE GENOMIC DNA]</scope>
</reference>
<dbReference type="Proteomes" id="UP001164250">
    <property type="component" value="Chromosome 6"/>
</dbReference>
<sequence>MQEWENWIPHEPGQEVIGFPRLQVLSIVRCSKLVGVLPQHLPSLKRLVFKRCEMLVVSVPSLPSLCKLEIDACKEVVWKTNVDLSSVSSVVLSDMSSHMLESERFLPVLPKLEELKIVGCKDLIFFCQSGNSLMKDISYLCQLVIEQCPQLLSLVAEEGEQQQHGFPCRLQSLELRDCESLVQLPQVLNNLSSLREISIKECSKLVSFPEASLPSQLRFISIFKCNALKSLPEAWMHSSNTSLESLSIGFCDSLTCIATVHLPPNLKRLVTHGCNNLQTLIDEEEVSVMDTSFLEYLEIKHCPSLTSVWSKSELPATLQQMEIFHCSNLESLAERVHNNTSLESITICDCENLTSLPNDLHQLRHLQKLSILDCPMKVL</sequence>
<keyword evidence="2" id="KW-1185">Reference proteome</keyword>
<dbReference type="EMBL" id="CM047902">
    <property type="protein sequence ID" value="KAJ0094679.1"/>
    <property type="molecule type" value="Genomic_DNA"/>
</dbReference>
<proteinExistence type="predicted"/>
<comment type="caution">
    <text evidence="1">The sequence shown here is derived from an EMBL/GenBank/DDBJ whole genome shotgun (WGS) entry which is preliminary data.</text>
</comment>
<organism evidence="1 2">
    <name type="scientific">Pistacia atlantica</name>
    <dbReference type="NCBI Taxonomy" id="434234"/>
    <lineage>
        <taxon>Eukaryota</taxon>
        <taxon>Viridiplantae</taxon>
        <taxon>Streptophyta</taxon>
        <taxon>Embryophyta</taxon>
        <taxon>Tracheophyta</taxon>
        <taxon>Spermatophyta</taxon>
        <taxon>Magnoliopsida</taxon>
        <taxon>eudicotyledons</taxon>
        <taxon>Gunneridae</taxon>
        <taxon>Pentapetalae</taxon>
        <taxon>rosids</taxon>
        <taxon>malvids</taxon>
        <taxon>Sapindales</taxon>
        <taxon>Anacardiaceae</taxon>
        <taxon>Pistacia</taxon>
    </lineage>
</organism>
<evidence type="ECO:0000313" key="1">
    <source>
        <dbReference type="EMBL" id="KAJ0094679.1"/>
    </source>
</evidence>
<gene>
    <name evidence="1" type="ORF">Patl1_17115</name>
</gene>
<evidence type="ECO:0000313" key="2">
    <source>
        <dbReference type="Proteomes" id="UP001164250"/>
    </source>
</evidence>
<protein>
    <submittedName>
        <fullName evidence="1">Uncharacterized protein</fullName>
    </submittedName>
</protein>
<accession>A0ACC1B6Y2</accession>